<feature type="transmembrane region" description="Helical" evidence="1">
    <location>
        <begin position="132"/>
        <end position="149"/>
    </location>
</feature>
<dbReference type="RefSeq" id="WP_082779630.1">
    <property type="nucleotide sequence ID" value="NZ_JAMYZR010000010.1"/>
</dbReference>
<feature type="transmembrane region" description="Helical" evidence="1">
    <location>
        <begin position="265"/>
        <end position="282"/>
    </location>
</feature>
<keyword evidence="1" id="KW-0472">Membrane</keyword>
<dbReference type="EMBL" id="JAMYZR010000010">
    <property type="protein sequence ID" value="MCP1246064.1"/>
    <property type="molecule type" value="Genomic_DNA"/>
</dbReference>
<reference evidence="2 3" key="1">
    <citation type="submission" date="2022-06" db="EMBL/GenBank/DDBJ databases">
        <title>Acetobacer genomes from food samples.</title>
        <authorList>
            <person name="Sombolestani A."/>
        </authorList>
    </citation>
    <scope>NUCLEOTIDE SEQUENCE [LARGE SCALE GENOMIC DNA]</scope>
    <source>
        <strain evidence="2 3">R-83281</strain>
    </source>
</reference>
<evidence type="ECO:0000313" key="2">
    <source>
        <dbReference type="EMBL" id="MCP1246064.1"/>
    </source>
</evidence>
<evidence type="ECO:0000256" key="1">
    <source>
        <dbReference type="SAM" id="Phobius"/>
    </source>
</evidence>
<feature type="transmembrane region" description="Helical" evidence="1">
    <location>
        <begin position="78"/>
        <end position="99"/>
    </location>
</feature>
<sequence length="494" mass="57495">MKKWKICFFNNKIEFILLLLIGFIYILPRILSNSDYNDDIFRSTTGDANWWYYNGRPLNVWLMRALNQNVIMADCTPIPLILGATFFVFCCIIIIRYFLNGYNPATKVILCAAFIINPFFISNIFYKYDSLPMYMALILSIISVFINRNRSNIFLEILRSLLIIAMLCFYQAALSLVFSLIAIDVCVNAINAKLNIRSEIYRLATIFLSYIIYSKIIAPHYIPASFSEMSQHIPLNREGISILKNNIKISIDIILDFYHTKFMHLLSYFYFFVYLLGFLFIFCKNYKTNRKNMFLLLGAYFSGICIILFCTLGLTVFLKNPDIKPRMLLGSFSFILSAPLFLICISRTQIAQFLAILLCVGQIIPALSLSYSFGNYITQASTHDEEVLRELEFHLTHYITNSQTKITLLNDNTPTLSMKVKENVHPLIRKFMAIQGFGKNYTWYTQGFFWSKEFNYEIDQTYHFNGTFKPDIKTCHVNSVFENNHVIVEFQPHC</sequence>
<feature type="transmembrane region" description="Helical" evidence="1">
    <location>
        <begin position="353"/>
        <end position="373"/>
    </location>
</feature>
<name>A0ABT1ERQ8_9PROT</name>
<evidence type="ECO:0000313" key="3">
    <source>
        <dbReference type="Proteomes" id="UP001523543"/>
    </source>
</evidence>
<protein>
    <submittedName>
        <fullName evidence="2">Glucosyltransferase domain-containing protein</fullName>
    </submittedName>
</protein>
<dbReference type="InterPro" id="IPR025686">
    <property type="entry name" value="Glucos_trans_II"/>
</dbReference>
<keyword evidence="3" id="KW-1185">Reference proteome</keyword>
<feature type="transmembrane region" description="Helical" evidence="1">
    <location>
        <begin position="161"/>
        <end position="183"/>
    </location>
</feature>
<comment type="caution">
    <text evidence="2">The sequence shown here is derived from an EMBL/GenBank/DDBJ whole genome shotgun (WGS) entry which is preliminary data.</text>
</comment>
<feature type="transmembrane region" description="Helical" evidence="1">
    <location>
        <begin position="294"/>
        <end position="316"/>
    </location>
</feature>
<feature type="transmembrane region" description="Helical" evidence="1">
    <location>
        <begin position="12"/>
        <end position="31"/>
    </location>
</feature>
<accession>A0ABT1ERQ8</accession>
<keyword evidence="1" id="KW-1133">Transmembrane helix</keyword>
<gene>
    <name evidence="2" type="ORF">NKW54_08940</name>
</gene>
<dbReference type="Proteomes" id="UP001523543">
    <property type="component" value="Unassembled WGS sequence"/>
</dbReference>
<proteinExistence type="predicted"/>
<keyword evidence="1" id="KW-0812">Transmembrane</keyword>
<dbReference type="Pfam" id="PF14264">
    <property type="entry name" value="Glucos_trans_II"/>
    <property type="match status" value="1"/>
</dbReference>
<feature type="transmembrane region" description="Helical" evidence="1">
    <location>
        <begin position="328"/>
        <end position="346"/>
    </location>
</feature>
<organism evidence="2 3">
    <name type="scientific">Acetobacter cerevisiae</name>
    <dbReference type="NCBI Taxonomy" id="178900"/>
    <lineage>
        <taxon>Bacteria</taxon>
        <taxon>Pseudomonadati</taxon>
        <taxon>Pseudomonadota</taxon>
        <taxon>Alphaproteobacteria</taxon>
        <taxon>Acetobacterales</taxon>
        <taxon>Acetobacteraceae</taxon>
        <taxon>Acetobacter</taxon>
    </lineage>
</organism>